<dbReference type="EMBL" id="JBBWWQ010000004">
    <property type="protein sequence ID" value="KAK8948979.1"/>
    <property type="molecule type" value="Genomic_DNA"/>
</dbReference>
<organism evidence="1 2">
    <name type="scientific">Platanthera zijinensis</name>
    <dbReference type="NCBI Taxonomy" id="2320716"/>
    <lineage>
        <taxon>Eukaryota</taxon>
        <taxon>Viridiplantae</taxon>
        <taxon>Streptophyta</taxon>
        <taxon>Embryophyta</taxon>
        <taxon>Tracheophyta</taxon>
        <taxon>Spermatophyta</taxon>
        <taxon>Magnoliopsida</taxon>
        <taxon>Liliopsida</taxon>
        <taxon>Asparagales</taxon>
        <taxon>Orchidaceae</taxon>
        <taxon>Orchidoideae</taxon>
        <taxon>Orchideae</taxon>
        <taxon>Orchidinae</taxon>
        <taxon>Platanthera</taxon>
    </lineage>
</organism>
<dbReference type="Proteomes" id="UP001418222">
    <property type="component" value="Unassembled WGS sequence"/>
</dbReference>
<dbReference type="PANTHER" id="PTHR31371:SF2">
    <property type="entry name" value="PLANT_PROTEIN (DUF668)"/>
    <property type="match status" value="1"/>
</dbReference>
<keyword evidence="2" id="KW-1185">Reference proteome</keyword>
<reference evidence="1 2" key="1">
    <citation type="journal article" date="2022" name="Nat. Plants">
        <title>Genomes of leafy and leafless Platanthera orchids illuminate the evolution of mycoheterotrophy.</title>
        <authorList>
            <person name="Li M.H."/>
            <person name="Liu K.W."/>
            <person name="Li Z."/>
            <person name="Lu H.C."/>
            <person name="Ye Q.L."/>
            <person name="Zhang D."/>
            <person name="Wang J.Y."/>
            <person name="Li Y.F."/>
            <person name="Zhong Z.M."/>
            <person name="Liu X."/>
            <person name="Yu X."/>
            <person name="Liu D.K."/>
            <person name="Tu X.D."/>
            <person name="Liu B."/>
            <person name="Hao Y."/>
            <person name="Liao X.Y."/>
            <person name="Jiang Y.T."/>
            <person name="Sun W.H."/>
            <person name="Chen J."/>
            <person name="Chen Y.Q."/>
            <person name="Ai Y."/>
            <person name="Zhai J.W."/>
            <person name="Wu S.S."/>
            <person name="Zhou Z."/>
            <person name="Hsiao Y.Y."/>
            <person name="Wu W.L."/>
            <person name="Chen Y.Y."/>
            <person name="Lin Y.F."/>
            <person name="Hsu J.L."/>
            <person name="Li C.Y."/>
            <person name="Wang Z.W."/>
            <person name="Zhao X."/>
            <person name="Zhong W.Y."/>
            <person name="Ma X.K."/>
            <person name="Ma L."/>
            <person name="Huang J."/>
            <person name="Chen G.Z."/>
            <person name="Huang M.Z."/>
            <person name="Huang L."/>
            <person name="Peng D.H."/>
            <person name="Luo Y.B."/>
            <person name="Zou S.Q."/>
            <person name="Chen S.P."/>
            <person name="Lan S."/>
            <person name="Tsai W.C."/>
            <person name="Van de Peer Y."/>
            <person name="Liu Z.J."/>
        </authorList>
    </citation>
    <scope>NUCLEOTIDE SEQUENCE [LARGE SCALE GENOMIC DNA]</scope>
    <source>
        <strain evidence="1">Lor287</strain>
    </source>
</reference>
<dbReference type="PANTHER" id="PTHR31371">
    <property type="entry name" value="BNAC09G50660D PROTEIN"/>
    <property type="match status" value="1"/>
</dbReference>
<comment type="caution">
    <text evidence="1">The sequence shown here is derived from an EMBL/GenBank/DDBJ whole genome shotgun (WGS) entry which is preliminary data.</text>
</comment>
<accession>A0AAP0GB40</accession>
<sequence length="177" mass="20563">MFNQSIQWQKHDVKDLRASSIWNQSYEKVVLLLARAICTIHSQIFQVFGNSILELENLSTNETNQKGPSTLVPEKLFMDCLSLGCPATWKDSDEYFKDQSRVIQSRTCSLFPFNHELNNRRERFGKLCFGPNSRLTMFSPTRGVSKTIDEGAQLRKKVWPAHIHFWVGMKLDFNVFE</sequence>
<name>A0AAP0GB40_9ASPA</name>
<dbReference type="AlphaFoldDB" id="A0AAP0GB40"/>
<proteinExistence type="predicted"/>
<evidence type="ECO:0000313" key="1">
    <source>
        <dbReference type="EMBL" id="KAK8948979.1"/>
    </source>
</evidence>
<protein>
    <submittedName>
        <fullName evidence="1">Uncharacterized protein</fullName>
    </submittedName>
</protein>
<evidence type="ECO:0000313" key="2">
    <source>
        <dbReference type="Proteomes" id="UP001418222"/>
    </source>
</evidence>
<gene>
    <name evidence="1" type="ORF">KSP39_PZI005013</name>
</gene>